<dbReference type="InterPro" id="IPR007963">
    <property type="entry name" value="Peptidase_M61_catalytic"/>
</dbReference>
<organism evidence="3 4">
    <name type="scientific">Brevundimonas subvibrioides</name>
    <dbReference type="NCBI Taxonomy" id="74313"/>
    <lineage>
        <taxon>Bacteria</taxon>
        <taxon>Pseudomonadati</taxon>
        <taxon>Pseudomonadota</taxon>
        <taxon>Alphaproteobacteria</taxon>
        <taxon>Caulobacterales</taxon>
        <taxon>Caulobacteraceae</taxon>
        <taxon>Brevundimonas</taxon>
    </lineage>
</organism>
<name>A0A258HK25_9CAUL</name>
<protein>
    <submittedName>
        <fullName evidence="3">Peptidase M61</fullName>
    </submittedName>
</protein>
<dbReference type="PIRSF" id="PIRSF016493">
    <property type="entry name" value="Glycyl_aminpptds"/>
    <property type="match status" value="1"/>
</dbReference>
<sequence length="609" mass="66546">MSVRRLLTASACFAALTFGAGLSHAQDYDVSFDNAVHHEARITVTYREVGSAPVRFQMSRSSPGRYAVHEFAKNIYSVSAVDGRGRPLTIDRTDPYGWTVPGHDGTVSLSYTLFADRSDGTYSQIDASHAHLNMPATLAWATGFDDRPVVVRFKPFSPDWIVATQLQPQAEPNTFAAPNLQYLMDSPTELSAHMVREWTVDDAGVPRTIRIAMHHAGTDAEMDTFTERARRIVDQQIAVFGDVPDYDFGTYSFIADYLPWVNGDGMEHRNSTIINDTRSLKDANFDQLGTLSHEFFHSWNVERIRPEELEPFDFTRANPTPSLWFAEGFTSYYGPLTIRRAGVANTDAFLGEMGGQLDFVQNAAGRRFGSPQEMSLRAPFVDAATSIDPTNPNIFVSYYPYGAVIGFGLDLTLRQRFPGVTLDDLMRAMWRTHGVPERPYAPADIEAALAEVTGDPAFARNWFARTIEGSDLPDFGPLLAQAGVLIQPVRPTAAWAGAVRLPAMGAPVIAAALAPGTPLYAAGLDRGDQIVAVGDKAIAGQTDWTAALAAAKPGDEVSIRFLQRGVERSAMLRFAPDPSFTLVRVEAGGGLVTPAQLAFREAWLGAATE</sequence>
<evidence type="ECO:0000313" key="4">
    <source>
        <dbReference type="Proteomes" id="UP000216147"/>
    </source>
</evidence>
<dbReference type="SUPFAM" id="SSF55486">
    <property type="entry name" value="Metalloproteases ('zincins'), catalytic domain"/>
    <property type="match status" value="1"/>
</dbReference>
<accession>A0A258HK25</accession>
<dbReference type="Gene3D" id="2.60.40.3650">
    <property type="match status" value="1"/>
</dbReference>
<evidence type="ECO:0000313" key="3">
    <source>
        <dbReference type="EMBL" id="OYX57331.1"/>
    </source>
</evidence>
<dbReference type="InterPro" id="IPR027268">
    <property type="entry name" value="Peptidase_M4/M1_CTD_sf"/>
</dbReference>
<dbReference type="Pfam" id="PF17899">
    <property type="entry name" value="Peptidase_M61_N"/>
    <property type="match status" value="1"/>
</dbReference>
<dbReference type="InterPro" id="IPR024191">
    <property type="entry name" value="Peptidase_M61"/>
</dbReference>
<dbReference type="EMBL" id="NCEQ01000006">
    <property type="protein sequence ID" value="OYX57331.1"/>
    <property type="molecule type" value="Genomic_DNA"/>
</dbReference>
<dbReference type="Gene3D" id="2.30.42.10">
    <property type="match status" value="1"/>
</dbReference>
<dbReference type="SMART" id="SM00228">
    <property type="entry name" value="PDZ"/>
    <property type="match status" value="1"/>
</dbReference>
<dbReference type="SUPFAM" id="SSF50156">
    <property type="entry name" value="PDZ domain-like"/>
    <property type="match status" value="1"/>
</dbReference>
<dbReference type="InterPro" id="IPR040756">
    <property type="entry name" value="Peptidase_M61_N"/>
</dbReference>
<proteinExistence type="predicted"/>
<dbReference type="InterPro" id="IPR036034">
    <property type="entry name" value="PDZ_sf"/>
</dbReference>
<reference evidence="3 4" key="1">
    <citation type="submission" date="2017-03" db="EMBL/GenBank/DDBJ databases">
        <title>Lifting the veil on microbial sulfur biogeochemistry in mining wastewaters.</title>
        <authorList>
            <person name="Kantor R.S."/>
            <person name="Colenbrander Nelson T."/>
            <person name="Marshall S."/>
            <person name="Bennett D."/>
            <person name="Apte S."/>
            <person name="Camacho D."/>
            <person name="Thomas B.C."/>
            <person name="Warren L.A."/>
            <person name="Banfield J.F."/>
        </authorList>
    </citation>
    <scope>NUCLEOTIDE SEQUENCE [LARGE SCALE GENOMIC DNA]</scope>
    <source>
        <strain evidence="3">32-68-21</strain>
    </source>
</reference>
<dbReference type="AlphaFoldDB" id="A0A258HK25"/>
<comment type="caution">
    <text evidence="3">The sequence shown here is derived from an EMBL/GenBank/DDBJ whole genome shotgun (WGS) entry which is preliminary data.</text>
</comment>
<dbReference type="Pfam" id="PF05299">
    <property type="entry name" value="Peptidase_M61"/>
    <property type="match status" value="1"/>
</dbReference>
<gene>
    <name evidence="3" type="ORF">B7Y86_06390</name>
</gene>
<feature type="chain" id="PRO_5012220688" evidence="1">
    <location>
        <begin position="26"/>
        <end position="609"/>
    </location>
</feature>
<evidence type="ECO:0000256" key="1">
    <source>
        <dbReference type="SAM" id="SignalP"/>
    </source>
</evidence>
<feature type="domain" description="PDZ" evidence="2">
    <location>
        <begin position="480"/>
        <end position="565"/>
    </location>
</feature>
<dbReference type="InterPro" id="IPR001478">
    <property type="entry name" value="PDZ"/>
</dbReference>
<evidence type="ECO:0000259" key="2">
    <source>
        <dbReference type="SMART" id="SM00228"/>
    </source>
</evidence>
<dbReference type="Pfam" id="PF13180">
    <property type="entry name" value="PDZ_2"/>
    <property type="match status" value="1"/>
</dbReference>
<keyword evidence="1" id="KW-0732">Signal</keyword>
<dbReference type="Proteomes" id="UP000216147">
    <property type="component" value="Unassembled WGS sequence"/>
</dbReference>
<feature type="signal peptide" evidence="1">
    <location>
        <begin position="1"/>
        <end position="25"/>
    </location>
</feature>
<dbReference type="Gene3D" id="1.10.390.10">
    <property type="entry name" value="Neutral Protease Domain 2"/>
    <property type="match status" value="1"/>
</dbReference>